<protein>
    <submittedName>
        <fullName evidence="1">Sigma-70 family RNA polymerase sigma factor</fullName>
    </submittedName>
</protein>
<keyword evidence="2" id="KW-1185">Reference proteome</keyword>
<reference evidence="1" key="1">
    <citation type="submission" date="2021-01" db="EMBL/GenBank/DDBJ databases">
        <title>Complete genome sequence of Clostridiales bacterium R-7.</title>
        <authorList>
            <person name="Mahoney-Kurpe S.C."/>
            <person name="Palevich N."/>
            <person name="Koike S."/>
            <person name="Moon C.D."/>
            <person name="Attwood G.T."/>
        </authorList>
    </citation>
    <scope>NUCLEOTIDE SEQUENCE</scope>
    <source>
        <strain evidence="1">R-7</strain>
    </source>
</reference>
<evidence type="ECO:0000313" key="1">
    <source>
        <dbReference type="EMBL" id="QUC65999.1"/>
    </source>
</evidence>
<accession>A0AC61N085</accession>
<dbReference type="Proteomes" id="UP000682782">
    <property type="component" value="Chromosome"/>
</dbReference>
<gene>
    <name evidence="1" type="ORF">JYE49_08935</name>
</gene>
<evidence type="ECO:0000313" key="2">
    <source>
        <dbReference type="Proteomes" id="UP000682782"/>
    </source>
</evidence>
<sequence length="153" mass="17828">MDKGFFIAEIEACSETMYRVAWSILRNETDVQDALQDAALKAWEKRSKVREEKYFRTWLIRILINVCYDIQRRHRNTVPLEKIPAQTYAKAPDPELAIALRAVPEKLRLPLVLCYCEGMSYEEAADVLRIPMTTLRGRLNRGKDALRKELKAE</sequence>
<name>A0AC61N085_9FIRM</name>
<organism evidence="1 2">
    <name type="scientific">Aristaeella hokkaidonensis</name>
    <dbReference type="NCBI Taxonomy" id="3046382"/>
    <lineage>
        <taxon>Bacteria</taxon>
        <taxon>Bacillati</taxon>
        <taxon>Bacillota</taxon>
        <taxon>Clostridia</taxon>
        <taxon>Eubacteriales</taxon>
        <taxon>Aristaeellaceae</taxon>
        <taxon>Aristaeella</taxon>
    </lineage>
</organism>
<dbReference type="EMBL" id="CP068393">
    <property type="protein sequence ID" value="QUC65999.1"/>
    <property type="molecule type" value="Genomic_DNA"/>
</dbReference>
<proteinExistence type="predicted"/>